<protein>
    <submittedName>
        <fullName evidence="2">Uncharacterized protein</fullName>
    </submittedName>
</protein>
<dbReference type="InParanoid" id="A0A1Q6DTH2"/>
<proteinExistence type="predicted"/>
<dbReference type="Proteomes" id="UP000185744">
    <property type="component" value="Unassembled WGS sequence"/>
</dbReference>
<dbReference type="AlphaFoldDB" id="A0A1Q6DTH2"/>
<sequence>MVWALSNLDENDVDKIKKLEEETGIQLLSFSNYNIDFAELNDEQTKKIQELEKKLDVSLVAVSK</sequence>
<reference evidence="2" key="1">
    <citation type="submission" date="2016-12" db="EMBL/GenBank/DDBJ databases">
        <title>Discovery of methanogenic haloarchaea.</title>
        <authorList>
            <person name="Sorokin D.Y."/>
            <person name="Makarova K.S."/>
            <person name="Abbas B."/>
            <person name="Ferrer M."/>
            <person name="Golyshin P.N."/>
        </authorList>
    </citation>
    <scope>NUCLEOTIDE SEQUENCE [LARGE SCALE GENOMIC DNA]</scope>
    <source>
        <strain evidence="2">HMET1</strain>
    </source>
</reference>
<evidence type="ECO:0000256" key="1">
    <source>
        <dbReference type="SAM" id="Coils"/>
    </source>
</evidence>
<organism evidence="2 3">
    <name type="scientific">Methanohalarchaeum thermophilum</name>
    <dbReference type="NCBI Taxonomy" id="1903181"/>
    <lineage>
        <taxon>Archaea</taxon>
        <taxon>Methanobacteriati</taxon>
        <taxon>Methanobacteriota</taxon>
        <taxon>Methanonatronarchaeia</taxon>
        <taxon>Methanonatronarchaeales</taxon>
        <taxon>Methanonatronarchaeaceae</taxon>
        <taxon>Candidatus Methanohalarchaeum</taxon>
    </lineage>
</organism>
<keyword evidence="1" id="KW-0175">Coiled coil</keyword>
<keyword evidence="3" id="KW-1185">Reference proteome</keyword>
<accession>A0A1Q6DTH2</accession>
<evidence type="ECO:0000313" key="3">
    <source>
        <dbReference type="Proteomes" id="UP000185744"/>
    </source>
</evidence>
<evidence type="ECO:0000313" key="2">
    <source>
        <dbReference type="EMBL" id="OKY77628.1"/>
    </source>
</evidence>
<gene>
    <name evidence="2" type="ORF">BTN85_0096</name>
</gene>
<comment type="caution">
    <text evidence="2">The sequence shown here is derived from an EMBL/GenBank/DDBJ whole genome shotgun (WGS) entry which is preliminary data.</text>
</comment>
<name>A0A1Q6DTH2_METT1</name>
<feature type="coiled-coil region" evidence="1">
    <location>
        <begin position="34"/>
        <end position="61"/>
    </location>
</feature>
<dbReference type="EMBL" id="MSDW01000001">
    <property type="protein sequence ID" value="OKY77628.1"/>
    <property type="molecule type" value="Genomic_DNA"/>
</dbReference>